<dbReference type="Gene3D" id="3.40.50.150">
    <property type="entry name" value="Vaccinia Virus protein VP39"/>
    <property type="match status" value="1"/>
</dbReference>
<dbReference type="InterPro" id="IPR029063">
    <property type="entry name" value="SAM-dependent_MTases_sf"/>
</dbReference>
<comment type="catalytic activity">
    <reaction evidence="7">
        <text>arsenic triglutathione + 2 [thioredoxin]-dithiol + 2 S-adenosyl-L-methionine + H2O = dimethylarsinous acid + 2 [thioredoxin]-disulfide + 3 glutathione + 2 S-adenosyl-L-homocysteine + 2 H(+)</text>
        <dbReference type="Rhea" id="RHEA:69464"/>
        <dbReference type="Rhea" id="RHEA-COMP:10698"/>
        <dbReference type="Rhea" id="RHEA-COMP:10700"/>
        <dbReference type="ChEBI" id="CHEBI:15377"/>
        <dbReference type="ChEBI" id="CHEBI:15378"/>
        <dbReference type="ChEBI" id="CHEBI:23808"/>
        <dbReference type="ChEBI" id="CHEBI:29950"/>
        <dbReference type="ChEBI" id="CHEBI:50058"/>
        <dbReference type="ChEBI" id="CHEBI:57856"/>
        <dbReference type="ChEBI" id="CHEBI:57925"/>
        <dbReference type="ChEBI" id="CHEBI:59789"/>
        <dbReference type="ChEBI" id="CHEBI:183640"/>
        <dbReference type="EC" id="2.1.1.137"/>
    </reaction>
</comment>
<evidence type="ECO:0000256" key="8">
    <source>
        <dbReference type="ARBA" id="ARBA00048428"/>
    </source>
</evidence>
<comment type="catalytic activity">
    <reaction evidence="8">
        <text>arsenic triglutathione + 3 [thioredoxin]-dithiol + 3 S-adenosyl-L-methionine = trimethylarsine + 3 [thioredoxin]-disulfide + 3 glutathione + 3 S-adenosyl-L-homocysteine + 3 H(+)</text>
        <dbReference type="Rhea" id="RHEA:69432"/>
        <dbReference type="Rhea" id="RHEA-COMP:10698"/>
        <dbReference type="Rhea" id="RHEA-COMP:10700"/>
        <dbReference type="ChEBI" id="CHEBI:15378"/>
        <dbReference type="ChEBI" id="CHEBI:27130"/>
        <dbReference type="ChEBI" id="CHEBI:29950"/>
        <dbReference type="ChEBI" id="CHEBI:50058"/>
        <dbReference type="ChEBI" id="CHEBI:57856"/>
        <dbReference type="ChEBI" id="CHEBI:57925"/>
        <dbReference type="ChEBI" id="CHEBI:59789"/>
        <dbReference type="ChEBI" id="CHEBI:183640"/>
        <dbReference type="EC" id="2.1.1.137"/>
    </reaction>
</comment>
<keyword evidence="11" id="KW-1185">Reference proteome</keyword>
<organism evidence="10 11">
    <name type="scientific">Dethiosulfovibrio marinus</name>
    <dbReference type="NCBI Taxonomy" id="133532"/>
    <lineage>
        <taxon>Bacteria</taxon>
        <taxon>Thermotogati</taxon>
        <taxon>Synergistota</taxon>
        <taxon>Synergistia</taxon>
        <taxon>Synergistales</taxon>
        <taxon>Dethiosulfovibrionaceae</taxon>
        <taxon>Dethiosulfovibrio</taxon>
    </lineage>
</organism>
<dbReference type="EMBL" id="JAKGUD010000004">
    <property type="protein sequence ID" value="MCF4142370.1"/>
    <property type="molecule type" value="Genomic_DNA"/>
</dbReference>
<dbReference type="NCBIfam" id="NF008823">
    <property type="entry name" value="PRK11873.1"/>
    <property type="match status" value="1"/>
</dbReference>
<keyword evidence="1" id="KW-0808">Transferase</keyword>
<name>A0ABS9ER66_9BACT</name>
<dbReference type="InterPro" id="IPR025714">
    <property type="entry name" value="Methyltranfer_dom"/>
</dbReference>
<dbReference type="GO" id="GO:0032259">
    <property type="term" value="P:methylation"/>
    <property type="evidence" value="ECO:0007669"/>
    <property type="project" value="UniProtKB-KW"/>
</dbReference>
<gene>
    <name evidence="10" type="primary">arsM</name>
    <name evidence="10" type="ORF">L2W38_06045</name>
</gene>
<evidence type="ECO:0000256" key="4">
    <source>
        <dbReference type="ARBA" id="ARBA00034521"/>
    </source>
</evidence>
<accession>A0ABS9ER66</accession>
<dbReference type="RefSeq" id="WP_236099098.1">
    <property type="nucleotide sequence ID" value="NZ_JAKGUD010000004.1"/>
</dbReference>
<dbReference type="PANTHER" id="PTHR43675">
    <property type="entry name" value="ARSENITE METHYLTRANSFERASE"/>
    <property type="match status" value="1"/>
</dbReference>
<evidence type="ECO:0000256" key="2">
    <source>
        <dbReference type="ARBA" id="ARBA00022691"/>
    </source>
</evidence>
<keyword evidence="10" id="KW-0489">Methyltransferase</keyword>
<dbReference type="PANTHER" id="PTHR43675:SF8">
    <property type="entry name" value="ARSENITE METHYLTRANSFERASE"/>
    <property type="match status" value="1"/>
</dbReference>
<dbReference type="EC" id="2.1.1.137" evidence="4"/>
<dbReference type="CDD" id="cd02440">
    <property type="entry name" value="AdoMet_MTases"/>
    <property type="match status" value="1"/>
</dbReference>
<proteinExistence type="inferred from homology"/>
<reference evidence="10 11" key="1">
    <citation type="submission" date="2022-01" db="EMBL/GenBank/DDBJ databases">
        <title>Dethiosulfovibrio faecalis sp. nov., a novel proteolytic, non-sulfur-reducing bacterium isolated from a marine aquaculture solid waste bioreactor.</title>
        <authorList>
            <person name="Grabowski S."/>
            <person name="Apolinario E."/>
            <person name="Schneider N."/>
            <person name="Marshall C.W."/>
            <person name="Sowers K.R."/>
        </authorList>
    </citation>
    <scope>NUCLEOTIDE SEQUENCE [LARGE SCALE GENOMIC DNA]</scope>
    <source>
        <strain evidence="10 11">DSM 12537</strain>
    </source>
</reference>
<evidence type="ECO:0000256" key="6">
    <source>
        <dbReference type="ARBA" id="ARBA00047941"/>
    </source>
</evidence>
<evidence type="ECO:0000256" key="1">
    <source>
        <dbReference type="ARBA" id="ARBA00022679"/>
    </source>
</evidence>
<comment type="caution">
    <text evidence="10">The sequence shown here is derived from an EMBL/GenBank/DDBJ whole genome shotgun (WGS) entry which is preliminary data.</text>
</comment>
<dbReference type="GO" id="GO:0008168">
    <property type="term" value="F:methyltransferase activity"/>
    <property type="evidence" value="ECO:0007669"/>
    <property type="project" value="UniProtKB-KW"/>
</dbReference>
<sequence length="270" mass="28955">MKDIRDYVKEQYGKAIKSGSSCCGSGGCCCGTNGEDPFGITCGNYDQGTLENTPGETSGQSFGCGNPFMEANISLGETVLDLGSGAGLDLFLASEMVGPKGKVIGLDMTDEMLATAESNLKGIENVSLVKGYIEDMPIESESIDVIISNCVINLSPHKERVFKEAFRVLRPGGRLCVSDTVFTRSVPKWFVENLAAWSGCLSGGLQETEYEIKLREAGFNEVEVRRKKVYSISESAASSAFPGISEERRSEIDGALASAIILGKKPLEEE</sequence>
<evidence type="ECO:0000256" key="3">
    <source>
        <dbReference type="ARBA" id="ARBA00034487"/>
    </source>
</evidence>
<protein>
    <recommendedName>
        <fullName evidence="5">Arsenite methyltransferase</fullName>
        <ecNumber evidence="4">2.1.1.137</ecNumber>
    </recommendedName>
</protein>
<comment type="catalytic activity">
    <reaction evidence="6">
        <text>arsenic triglutathione + [thioredoxin]-dithiol + S-adenosyl-L-methionine + 2 H2O = methylarsonous acid + [thioredoxin]-disulfide + 3 glutathione + S-adenosyl-L-homocysteine + H(+)</text>
        <dbReference type="Rhea" id="RHEA:69460"/>
        <dbReference type="Rhea" id="RHEA-COMP:10698"/>
        <dbReference type="Rhea" id="RHEA-COMP:10700"/>
        <dbReference type="ChEBI" id="CHEBI:15377"/>
        <dbReference type="ChEBI" id="CHEBI:15378"/>
        <dbReference type="ChEBI" id="CHEBI:17826"/>
        <dbReference type="ChEBI" id="CHEBI:29950"/>
        <dbReference type="ChEBI" id="CHEBI:50058"/>
        <dbReference type="ChEBI" id="CHEBI:57856"/>
        <dbReference type="ChEBI" id="CHEBI:57925"/>
        <dbReference type="ChEBI" id="CHEBI:59789"/>
        <dbReference type="ChEBI" id="CHEBI:183640"/>
        <dbReference type="EC" id="2.1.1.137"/>
    </reaction>
</comment>
<dbReference type="InterPro" id="IPR026669">
    <property type="entry name" value="Arsenite_MeTrfase-like"/>
</dbReference>
<dbReference type="Pfam" id="PF13847">
    <property type="entry name" value="Methyltransf_31"/>
    <property type="match status" value="1"/>
</dbReference>
<evidence type="ECO:0000313" key="11">
    <source>
        <dbReference type="Proteomes" id="UP001200430"/>
    </source>
</evidence>
<comment type="similarity">
    <text evidence="3">Belongs to the methyltransferase superfamily. Arsenite methyltransferase family.</text>
</comment>
<dbReference type="PROSITE" id="PS51257">
    <property type="entry name" value="PROKAR_LIPOPROTEIN"/>
    <property type="match status" value="1"/>
</dbReference>
<evidence type="ECO:0000259" key="9">
    <source>
        <dbReference type="Pfam" id="PF13847"/>
    </source>
</evidence>
<dbReference type="Proteomes" id="UP001200430">
    <property type="component" value="Unassembled WGS sequence"/>
</dbReference>
<evidence type="ECO:0000256" key="5">
    <source>
        <dbReference type="ARBA" id="ARBA00034545"/>
    </source>
</evidence>
<keyword evidence="2" id="KW-0949">S-adenosyl-L-methionine</keyword>
<dbReference type="SUPFAM" id="SSF53335">
    <property type="entry name" value="S-adenosyl-L-methionine-dependent methyltransferases"/>
    <property type="match status" value="1"/>
</dbReference>
<evidence type="ECO:0000256" key="7">
    <source>
        <dbReference type="ARBA" id="ARBA00047943"/>
    </source>
</evidence>
<feature type="domain" description="Methyltransferase" evidence="9">
    <location>
        <begin position="76"/>
        <end position="217"/>
    </location>
</feature>
<evidence type="ECO:0000313" key="10">
    <source>
        <dbReference type="EMBL" id="MCF4142370.1"/>
    </source>
</evidence>